<gene>
    <name evidence="5" type="ORF">Tel_11870</name>
</gene>
<dbReference type="KEGG" id="tee:Tel_11870"/>
<keyword evidence="6" id="KW-1185">Reference proteome</keyword>
<dbReference type="InterPro" id="IPR051200">
    <property type="entry name" value="Host-pathogen_enzymatic-act"/>
</dbReference>
<dbReference type="EMBL" id="CP013099">
    <property type="protein sequence ID" value="ALP53772.1"/>
    <property type="molecule type" value="Genomic_DNA"/>
</dbReference>
<evidence type="ECO:0000256" key="1">
    <source>
        <dbReference type="ARBA" id="ARBA00022729"/>
    </source>
</evidence>
<organism evidence="5 6">
    <name type="scientific">Candidatus Tenderia electrophaga</name>
    <dbReference type="NCBI Taxonomy" id="1748243"/>
    <lineage>
        <taxon>Bacteria</taxon>
        <taxon>Pseudomonadati</taxon>
        <taxon>Pseudomonadota</taxon>
        <taxon>Gammaproteobacteria</taxon>
        <taxon>Candidatus Tenderiales</taxon>
        <taxon>Candidatus Tenderiaceae</taxon>
        <taxon>Candidatus Tenderia</taxon>
    </lineage>
</organism>
<feature type="signal peptide" evidence="3">
    <location>
        <begin position="1"/>
        <end position="21"/>
    </location>
</feature>
<dbReference type="Proteomes" id="UP000055136">
    <property type="component" value="Chromosome"/>
</dbReference>
<proteinExistence type="predicted"/>
<dbReference type="AlphaFoldDB" id="A0A0S2TF51"/>
<name>A0A0S2TF51_9GAMM</name>
<dbReference type="SUPFAM" id="SSF51004">
    <property type="entry name" value="C-terminal (heme d1) domain of cytochrome cd1-nitrite reductase"/>
    <property type="match status" value="1"/>
</dbReference>
<evidence type="ECO:0000256" key="3">
    <source>
        <dbReference type="SAM" id="SignalP"/>
    </source>
</evidence>
<evidence type="ECO:0000313" key="6">
    <source>
        <dbReference type="Proteomes" id="UP000055136"/>
    </source>
</evidence>
<dbReference type="Gene3D" id="2.130.10.10">
    <property type="entry name" value="YVTN repeat-like/Quinoprotein amine dehydrogenase"/>
    <property type="match status" value="2"/>
</dbReference>
<feature type="compositionally biased region" description="Low complexity" evidence="2">
    <location>
        <begin position="98"/>
        <end position="107"/>
    </location>
</feature>
<evidence type="ECO:0000256" key="2">
    <source>
        <dbReference type="SAM" id="MobiDB-lite"/>
    </source>
</evidence>
<dbReference type="Pfam" id="PF21783">
    <property type="entry name" value="YNCE"/>
    <property type="match status" value="1"/>
</dbReference>
<feature type="region of interest" description="Disordered" evidence="2">
    <location>
        <begin position="87"/>
        <end position="112"/>
    </location>
</feature>
<dbReference type="InterPro" id="IPR011048">
    <property type="entry name" value="Haem_d1_sf"/>
</dbReference>
<evidence type="ECO:0000313" key="5">
    <source>
        <dbReference type="EMBL" id="ALP53772.1"/>
    </source>
</evidence>
<dbReference type="STRING" id="1748243.Tel_11870"/>
<feature type="chain" id="PRO_5006604945" description="YNCE-like beta-propeller domain-containing protein" evidence="3">
    <location>
        <begin position="22"/>
        <end position="351"/>
    </location>
</feature>
<feature type="domain" description="YNCE-like beta-propeller" evidence="4">
    <location>
        <begin position="184"/>
        <end position="292"/>
    </location>
</feature>
<protein>
    <recommendedName>
        <fullName evidence="4">YNCE-like beta-propeller domain-containing protein</fullName>
    </recommendedName>
</protein>
<sequence length="351" mass="37347">MKRTVNYLSVLALLFPAVTNAALQMYVPTGEANDLAIIDLKTDKVIGRVTELENAHGLAASPNSDYLVAGSMQPVGADAATGAVKPAAVSEAEHAGHHAAGSQESSANTPSYVSMVHPEHGRVLRRVAVRGLTHHMAVSPDGKYAIAVHSGVGGISVIDLASMSVVKEVQTGDSPNYALFNRDGSNLYVSNALSGTVSEIDTRVWNVKRELAVGKEPEHMALAPDGKTLFVANVGDGQAVALDLSRGEVEKRYAVGREPHGLDVSNDGRWLFATSKGEGKLVRIDLLGDEQKSIDLQPAPYHVEYVDAVGKLYVSSRKEPKIWIIEPKSLTVHGSIAIGKGVAHQMVVLDR</sequence>
<evidence type="ECO:0000259" key="4">
    <source>
        <dbReference type="Pfam" id="PF21783"/>
    </source>
</evidence>
<dbReference type="PANTHER" id="PTHR47197">
    <property type="entry name" value="PROTEIN NIRF"/>
    <property type="match status" value="1"/>
</dbReference>
<dbReference type="InterPro" id="IPR015943">
    <property type="entry name" value="WD40/YVTN_repeat-like_dom_sf"/>
</dbReference>
<dbReference type="InterPro" id="IPR048433">
    <property type="entry name" value="YNCE-like_beta-prop"/>
</dbReference>
<accession>A0A0S2TF51</accession>
<reference evidence="5" key="1">
    <citation type="submission" date="2015-10" db="EMBL/GenBank/DDBJ databases">
        <title>Description of Candidatus Tenderia electrophaga gen. nov, sp. nov., an Uncultivated Electroautotroph from a Biocathode Enrichment.</title>
        <authorList>
            <person name="Eddie B.J."/>
            <person name="Malanoski A.P."/>
            <person name="Wang Z."/>
            <person name="Hall R.J."/>
            <person name="Oh S.D."/>
            <person name="Heiner C."/>
            <person name="Lin B."/>
            <person name="Strycharz-Glaven S.M."/>
        </authorList>
    </citation>
    <scope>NUCLEOTIDE SEQUENCE [LARGE SCALE GENOMIC DNA]</scope>
    <source>
        <strain evidence="5">NRL1</strain>
    </source>
</reference>
<dbReference type="PANTHER" id="PTHR47197:SF3">
    <property type="entry name" value="DIHYDRO-HEME D1 DEHYDROGENASE"/>
    <property type="match status" value="1"/>
</dbReference>
<keyword evidence="1 3" id="KW-0732">Signal</keyword>